<evidence type="ECO:0000256" key="1">
    <source>
        <dbReference type="SAM" id="SignalP"/>
    </source>
</evidence>
<dbReference type="eggNOG" id="KOG4649">
    <property type="taxonomic scope" value="Eukaryota"/>
</dbReference>
<keyword evidence="1" id="KW-0732">Signal</keyword>
<dbReference type="PANTHER" id="PTHR34512">
    <property type="entry name" value="CELL SURFACE PROTEIN"/>
    <property type="match status" value="1"/>
</dbReference>
<sequence>MAQLSLLLAAAFLGVVAQAQLHPGDWPQFGRTPEYQSFNNVSNEGTLAEWSFNAHDRVVASPAVAGGRVWVGSDNGNMYCFEQATGDLLWVYKTDGAVRSSPAVFDDMSVVFGSYDHYVYMLSANGSLIWRVPTKDQIYAPPTITDQGTVLIGSHDSILYHIARNGTLLWTFMSGAQIGSGPAIGSAWPDRTIFHSFDNYTYAIKLSDGSMIWRTLTPGGGDNSATIVGNDMFIGTWGMILYKMDVETGKIIWTYNTEGEIESHTAYHDDIVYVSAEESQVVIALNATTGTKIWDYHASQEFNGSPSLSRDLVYIGSNDHNMHVLDRLTGELKFKFATCANVFASAAISDSGMVYFACNTATLDAPVAGDQDENLGILYAINPAKHMTA</sequence>
<feature type="signal peptide" evidence="1">
    <location>
        <begin position="1"/>
        <end position="19"/>
    </location>
</feature>
<dbReference type="InterPro" id="IPR018391">
    <property type="entry name" value="PQQ_b-propeller_rpt"/>
</dbReference>
<dbReference type="InParanoid" id="A9UP28"/>
<dbReference type="SMART" id="SM00564">
    <property type="entry name" value="PQQ"/>
    <property type="match status" value="7"/>
</dbReference>
<evidence type="ECO:0000259" key="2">
    <source>
        <dbReference type="Pfam" id="PF13360"/>
    </source>
</evidence>
<dbReference type="InterPro" id="IPR015943">
    <property type="entry name" value="WD40/YVTN_repeat-like_dom_sf"/>
</dbReference>
<feature type="domain" description="Pyrrolo-quinoline quinone repeat" evidence="2">
    <location>
        <begin position="242"/>
        <end position="335"/>
    </location>
</feature>
<dbReference type="OMA" id="CKIKWEF"/>
<evidence type="ECO:0000313" key="3">
    <source>
        <dbReference type="EMBL" id="EDQ92802.1"/>
    </source>
</evidence>
<gene>
    <name evidence="3" type="ORF">MONBRDRAFT_21943</name>
</gene>
<dbReference type="SUPFAM" id="SSF50998">
    <property type="entry name" value="Quinoprotein alcohol dehydrogenase-like"/>
    <property type="match status" value="1"/>
</dbReference>
<dbReference type="AlphaFoldDB" id="A9UP28"/>
<dbReference type="KEGG" id="mbr:MONBRDRAFT_21943"/>
<dbReference type="Pfam" id="PF13360">
    <property type="entry name" value="PQQ_2"/>
    <property type="match status" value="2"/>
</dbReference>
<reference evidence="3 4" key="1">
    <citation type="journal article" date="2008" name="Nature">
        <title>The genome of the choanoflagellate Monosiga brevicollis and the origin of metazoans.</title>
        <authorList>
            <consortium name="JGI Sequencing"/>
            <person name="King N."/>
            <person name="Westbrook M.J."/>
            <person name="Young S.L."/>
            <person name="Kuo A."/>
            <person name="Abedin M."/>
            <person name="Chapman J."/>
            <person name="Fairclough S."/>
            <person name="Hellsten U."/>
            <person name="Isogai Y."/>
            <person name="Letunic I."/>
            <person name="Marr M."/>
            <person name="Pincus D."/>
            <person name="Putnam N."/>
            <person name="Rokas A."/>
            <person name="Wright K.J."/>
            <person name="Zuzow R."/>
            <person name="Dirks W."/>
            <person name="Good M."/>
            <person name="Goodstein D."/>
            <person name="Lemons D."/>
            <person name="Li W."/>
            <person name="Lyons J.B."/>
            <person name="Morris A."/>
            <person name="Nichols S."/>
            <person name="Richter D.J."/>
            <person name="Salamov A."/>
            <person name="Bork P."/>
            <person name="Lim W.A."/>
            <person name="Manning G."/>
            <person name="Miller W.T."/>
            <person name="McGinnis W."/>
            <person name="Shapiro H."/>
            <person name="Tjian R."/>
            <person name="Grigoriev I.V."/>
            <person name="Rokhsar D."/>
        </authorList>
    </citation>
    <scope>NUCLEOTIDE SEQUENCE [LARGE SCALE GENOMIC DNA]</scope>
    <source>
        <strain evidence="4">MX1 / ATCC 50154</strain>
    </source>
</reference>
<name>A9UP28_MONBE</name>
<keyword evidence="4" id="KW-1185">Reference proteome</keyword>
<proteinExistence type="predicted"/>
<dbReference type="Proteomes" id="UP000001357">
    <property type="component" value="Unassembled WGS sequence"/>
</dbReference>
<dbReference type="GeneID" id="5887562"/>
<dbReference type="InterPro" id="IPR011047">
    <property type="entry name" value="Quinoprotein_ADH-like_sf"/>
</dbReference>
<dbReference type="RefSeq" id="XP_001742564.1">
    <property type="nucleotide sequence ID" value="XM_001742512.1"/>
</dbReference>
<dbReference type="PANTHER" id="PTHR34512:SF30">
    <property type="entry name" value="OUTER MEMBRANE PROTEIN ASSEMBLY FACTOR BAMB"/>
    <property type="match status" value="1"/>
</dbReference>
<dbReference type="Gene3D" id="2.130.10.10">
    <property type="entry name" value="YVTN repeat-like/Quinoprotein amine dehydrogenase"/>
    <property type="match status" value="2"/>
</dbReference>
<dbReference type="STRING" id="81824.A9UP28"/>
<evidence type="ECO:0000313" key="4">
    <source>
        <dbReference type="Proteomes" id="UP000001357"/>
    </source>
</evidence>
<organism evidence="3 4">
    <name type="scientific">Monosiga brevicollis</name>
    <name type="common">Choanoflagellate</name>
    <dbReference type="NCBI Taxonomy" id="81824"/>
    <lineage>
        <taxon>Eukaryota</taxon>
        <taxon>Choanoflagellata</taxon>
        <taxon>Craspedida</taxon>
        <taxon>Salpingoecidae</taxon>
        <taxon>Monosiga</taxon>
    </lineage>
</organism>
<dbReference type="Gene3D" id="2.40.10.480">
    <property type="match status" value="1"/>
</dbReference>
<protein>
    <recommendedName>
        <fullName evidence="2">Pyrrolo-quinoline quinone repeat domain-containing protein</fullName>
    </recommendedName>
</protein>
<dbReference type="EMBL" id="CH991543">
    <property type="protein sequence ID" value="EDQ92802.1"/>
    <property type="molecule type" value="Genomic_DNA"/>
</dbReference>
<feature type="domain" description="Pyrrolo-quinoline quinone repeat" evidence="2">
    <location>
        <begin position="50"/>
        <end position="136"/>
    </location>
</feature>
<accession>A9UP28</accession>
<feature type="chain" id="PRO_5002744750" description="Pyrrolo-quinoline quinone repeat domain-containing protein" evidence="1">
    <location>
        <begin position="20"/>
        <end position="389"/>
    </location>
</feature>
<dbReference type="InterPro" id="IPR002372">
    <property type="entry name" value="PQQ_rpt_dom"/>
</dbReference>